<dbReference type="KEGG" id="pbf:CFX0092_A1781"/>
<dbReference type="AlphaFoldDB" id="A0A160T304"/>
<reference evidence="1" key="1">
    <citation type="submission" date="2016-01" db="EMBL/GenBank/DDBJ databases">
        <authorList>
            <person name="Mcilroy J.S."/>
            <person name="Karst M S."/>
            <person name="Albertsen M."/>
        </authorList>
    </citation>
    <scope>NUCLEOTIDE SEQUENCE</scope>
    <source>
        <strain evidence="1">Cfx-K</strain>
    </source>
</reference>
<evidence type="ECO:0000313" key="1">
    <source>
        <dbReference type="EMBL" id="CUS03659.2"/>
    </source>
</evidence>
<sequence>MVKFYDAAITSSCREALAFLRQQSFIHGFYLAGGTALALQIGHRLSTDLDWFSAQRTLLASERENISRSLGVGDQSQIVSEQDGMLYARLSGTDVSFIFQQHPLLHETVTYQGVALASPTDIGLMKLAAINSRGARRDFVDIYCMRSIISLEDLLALAPQKYANRPDFLSISVRALAYFEDAEQQPMPQMYIPTRWEDVKAYFQSAARNLARGLSGLK</sequence>
<keyword evidence="2" id="KW-1185">Reference proteome</keyword>
<proteinExistence type="predicted"/>
<dbReference type="Proteomes" id="UP000215027">
    <property type="component" value="Chromosome I"/>
</dbReference>
<name>A0A160T304_9CHLR</name>
<protein>
    <recommendedName>
        <fullName evidence="3">Nucleotidyl transferase AbiEii/AbiGii toxin family protein</fullName>
    </recommendedName>
</protein>
<gene>
    <name evidence="1" type="ORF">CFX0092_A1781</name>
</gene>
<dbReference type="InterPro" id="IPR014942">
    <property type="entry name" value="AbiEii"/>
</dbReference>
<evidence type="ECO:0008006" key="3">
    <source>
        <dbReference type="Google" id="ProtNLM"/>
    </source>
</evidence>
<dbReference type="OrthoDB" id="163283at2"/>
<organism evidence="1 2">
    <name type="scientific">Candidatus Promineifilum breve</name>
    <dbReference type="NCBI Taxonomy" id="1806508"/>
    <lineage>
        <taxon>Bacteria</taxon>
        <taxon>Bacillati</taxon>
        <taxon>Chloroflexota</taxon>
        <taxon>Ardenticatenia</taxon>
        <taxon>Candidatus Promineifilales</taxon>
        <taxon>Candidatus Promineifilaceae</taxon>
        <taxon>Candidatus Promineifilum</taxon>
    </lineage>
</organism>
<dbReference type="RefSeq" id="WP_095043114.1">
    <property type="nucleotide sequence ID" value="NZ_LN890655.1"/>
</dbReference>
<accession>A0A160T304</accession>
<evidence type="ECO:0000313" key="2">
    <source>
        <dbReference type="Proteomes" id="UP000215027"/>
    </source>
</evidence>
<dbReference type="EMBL" id="LN890655">
    <property type="protein sequence ID" value="CUS03659.2"/>
    <property type="molecule type" value="Genomic_DNA"/>
</dbReference>
<dbReference type="Pfam" id="PF08843">
    <property type="entry name" value="AbiEii"/>
    <property type="match status" value="1"/>
</dbReference>